<keyword evidence="1 3" id="KW-0436">Ligase</keyword>
<evidence type="ECO:0000256" key="2">
    <source>
        <dbReference type="ARBA" id="ARBA00022694"/>
    </source>
</evidence>
<keyword evidence="3" id="KW-0694">RNA-binding</keyword>
<dbReference type="RefSeq" id="WP_336498766.1">
    <property type="nucleotide sequence ID" value="NZ_JBAWSY010000016.1"/>
</dbReference>
<accession>A0ABU8F831</accession>
<proteinExistence type="inferred from homology"/>
<dbReference type="EC" id="6.3.4.-" evidence="3"/>
<dbReference type="Proteomes" id="UP001364890">
    <property type="component" value="Unassembled WGS sequence"/>
</dbReference>
<comment type="caution">
    <text evidence="3">Lacks conserved residue(s) required for the propagation of feature annotation.</text>
</comment>
<dbReference type="InterPro" id="IPR008513">
    <property type="entry name" value="tRNA(Met)_cyd_acetate_ligase"/>
</dbReference>
<dbReference type="HAMAP" id="MF_01539">
    <property type="entry name" value="TmcAL"/>
    <property type="match status" value="1"/>
</dbReference>
<evidence type="ECO:0000313" key="5">
    <source>
        <dbReference type="Proteomes" id="UP001364890"/>
    </source>
</evidence>
<dbReference type="NCBIfam" id="NF010191">
    <property type="entry name" value="PRK13670.1"/>
    <property type="match status" value="1"/>
</dbReference>
<keyword evidence="5" id="KW-1185">Reference proteome</keyword>
<reference evidence="4 5" key="1">
    <citation type="submission" date="2024-01" db="EMBL/GenBank/DDBJ databases">
        <title>Seven novel Bacillus-like species.</title>
        <authorList>
            <person name="Liu G."/>
        </authorList>
    </citation>
    <scope>NUCLEOTIDE SEQUENCE [LARGE SCALE GENOMIC DNA]</scope>
    <source>
        <strain evidence="4 5">FJAT-51614</strain>
    </source>
</reference>
<keyword evidence="3" id="KW-0547">Nucleotide-binding</keyword>
<dbReference type="PANTHER" id="PTHR37825:SF1">
    <property type="entry name" value="TRNA(MET) CYTIDINE ACETATE LIGASE"/>
    <property type="match status" value="1"/>
</dbReference>
<gene>
    <name evidence="3" type="primary">tmcAL</name>
    <name evidence="4" type="ORF">WAX74_16215</name>
</gene>
<evidence type="ECO:0000256" key="3">
    <source>
        <dbReference type="HAMAP-Rule" id="MF_01539"/>
    </source>
</evidence>
<feature type="binding site" evidence="3">
    <location>
        <position position="189"/>
    </location>
    <ligand>
        <name>ATP</name>
        <dbReference type="ChEBI" id="CHEBI:30616"/>
    </ligand>
</feature>
<dbReference type="EMBL" id="JBAWSY010000016">
    <property type="protein sequence ID" value="MEI4771169.1"/>
    <property type="molecule type" value="Genomic_DNA"/>
</dbReference>
<feature type="binding site" evidence="3">
    <location>
        <begin position="7"/>
        <end position="20"/>
    </location>
    <ligand>
        <name>ATP</name>
        <dbReference type="ChEBI" id="CHEBI:30616"/>
    </ligand>
</feature>
<comment type="subcellular location">
    <subcellularLocation>
        <location evidence="3">Cytoplasm</location>
    </subcellularLocation>
</comment>
<evidence type="ECO:0000313" key="4">
    <source>
        <dbReference type="EMBL" id="MEI4771169.1"/>
    </source>
</evidence>
<comment type="function">
    <text evidence="3">Catalyzes the formation of N(4)-acetylcytidine (ac(4)C) at the wobble position of elongator tRNA(Met), using acetate and ATP as substrates. First activates an acetate ion to form acetyladenylate (Ac-AMP) and then transfers the acetyl group to tRNA to form ac(4)C34.</text>
</comment>
<dbReference type="InterPro" id="IPR014729">
    <property type="entry name" value="Rossmann-like_a/b/a_fold"/>
</dbReference>
<dbReference type="Pfam" id="PF05636">
    <property type="entry name" value="HIGH_NTase1"/>
    <property type="match status" value="1"/>
</dbReference>
<comment type="caution">
    <text evidence="4">The sequence shown here is derived from an EMBL/GenBank/DDBJ whole genome shotgun (WGS) entry which is preliminary data.</text>
</comment>
<name>A0ABU8F831_9BACI</name>
<dbReference type="SUPFAM" id="SSF52374">
    <property type="entry name" value="Nucleotidylyl transferase"/>
    <property type="match status" value="1"/>
</dbReference>
<dbReference type="Gene3D" id="3.40.50.620">
    <property type="entry name" value="HUPs"/>
    <property type="match status" value="1"/>
</dbReference>
<comment type="similarity">
    <text evidence="3">Belongs to the TmcAL family.</text>
</comment>
<keyword evidence="2 3" id="KW-0819">tRNA processing</keyword>
<keyword evidence="3" id="KW-0067">ATP-binding</keyword>
<sequence>MKATGIVVEYNPFHNGHLYHLNQSRSKTNSDVIIAVMSGNFLQRGEPALVDKWTRAKMAVSAGVDLVIELPYAFATAQASDFAKGAIFLLDSLKCEFFCFGSEEGSLDSFHHTYQLLSTNKADYNTAISTFIKQGISYPKALNEAYKLISANSTVPLVDLSKPNNILGYHYIEAAYKLNASIKPETIHRVIANYHDEANPSETIASATGIRKVLFGEMNLTSIQSFLPSTSITELQTWHTAYKAFGSWEGFWPSLRLIILRHTKAQLANYAEITEGIENAIWDAAMKSESFQSFMMQIKSKRFTWTRIQRMLTHIYNCFTWNELEQMDLPTYIRPLAMSKNGQAYLNSLKKDLQLPLISRVAAHKENDMLMLDLKASNLYYLGLQSTNAHEMIGNDYRNAPIIQ</sequence>
<feature type="binding site" evidence="3">
    <location>
        <position position="164"/>
    </location>
    <ligand>
        <name>ATP</name>
        <dbReference type="ChEBI" id="CHEBI:30616"/>
    </ligand>
</feature>
<dbReference type="PANTHER" id="PTHR37825">
    <property type="entry name" value="TRNA(MET) CYTIDINE ACETATE LIGASE"/>
    <property type="match status" value="1"/>
</dbReference>
<feature type="binding site" evidence="3">
    <location>
        <position position="101"/>
    </location>
    <ligand>
        <name>ATP</name>
        <dbReference type="ChEBI" id="CHEBI:30616"/>
    </ligand>
</feature>
<evidence type="ECO:0000256" key="1">
    <source>
        <dbReference type="ARBA" id="ARBA00022598"/>
    </source>
</evidence>
<comment type="catalytic activity">
    <reaction evidence="3">
        <text>cytidine(34) in elongator tRNA(Met) + acetate + ATP = N(4)-acetylcytidine(34) in elongator tRNA(Met) + AMP + diphosphate</text>
        <dbReference type="Rhea" id="RHEA:58144"/>
        <dbReference type="Rhea" id="RHEA-COMP:10693"/>
        <dbReference type="Rhea" id="RHEA-COMP:10694"/>
        <dbReference type="ChEBI" id="CHEBI:30089"/>
        <dbReference type="ChEBI" id="CHEBI:30616"/>
        <dbReference type="ChEBI" id="CHEBI:33019"/>
        <dbReference type="ChEBI" id="CHEBI:74900"/>
        <dbReference type="ChEBI" id="CHEBI:82748"/>
        <dbReference type="ChEBI" id="CHEBI:456215"/>
    </reaction>
</comment>
<protein>
    <recommendedName>
        <fullName evidence="3">tRNA(Met) cytidine acetate ligase</fullName>
        <ecNumber evidence="3">6.3.4.-</ecNumber>
    </recommendedName>
</protein>
<keyword evidence="3" id="KW-0963">Cytoplasm</keyword>
<keyword evidence="3" id="KW-0820">tRNA-binding</keyword>
<organism evidence="4 5">
    <name type="scientific">Psychrobacillus mangrovi</name>
    <dbReference type="NCBI Taxonomy" id="3117745"/>
    <lineage>
        <taxon>Bacteria</taxon>
        <taxon>Bacillati</taxon>
        <taxon>Bacillota</taxon>
        <taxon>Bacilli</taxon>
        <taxon>Bacillales</taxon>
        <taxon>Bacillaceae</taxon>
        <taxon>Psychrobacillus</taxon>
    </lineage>
</organism>